<dbReference type="SUPFAM" id="SSF53474">
    <property type="entry name" value="alpha/beta-Hydrolases"/>
    <property type="match status" value="1"/>
</dbReference>
<feature type="signal peptide" evidence="1">
    <location>
        <begin position="1"/>
        <end position="21"/>
    </location>
</feature>
<dbReference type="EMBL" id="CP019288">
    <property type="protein sequence ID" value="QHI37420.1"/>
    <property type="molecule type" value="Genomic_DNA"/>
</dbReference>
<dbReference type="InterPro" id="IPR050266">
    <property type="entry name" value="AB_hydrolase_sf"/>
</dbReference>
<feature type="domain" description="AB hydrolase-1" evidence="2">
    <location>
        <begin position="37"/>
        <end position="155"/>
    </location>
</feature>
<dbReference type="InterPro" id="IPR029058">
    <property type="entry name" value="AB_hydrolase_fold"/>
</dbReference>
<protein>
    <submittedName>
        <fullName evidence="3">N-formylmaleamate deformylase</fullName>
        <ecNumber evidence="3">3.5.1.106</ecNumber>
    </submittedName>
</protein>
<reference evidence="3 4" key="1">
    <citation type="journal article" date="2013" name="Int. J. Syst. Evol. Microbiol.">
        <title>Kordia antarctica sp. nov., isolated from Antarctic seawater.</title>
        <authorList>
            <person name="Baek K."/>
            <person name="Choi A."/>
            <person name="Kang I."/>
            <person name="Lee K."/>
            <person name="Cho J.C."/>
        </authorList>
    </citation>
    <scope>NUCLEOTIDE SEQUENCE [LARGE SCALE GENOMIC DNA]</scope>
    <source>
        <strain evidence="3 4">IMCC3317</strain>
    </source>
</reference>
<dbReference type="KEGG" id="kan:IMCC3317_27990"/>
<dbReference type="PANTHER" id="PTHR43798">
    <property type="entry name" value="MONOACYLGLYCEROL LIPASE"/>
    <property type="match status" value="1"/>
</dbReference>
<organism evidence="3 4">
    <name type="scientific">Kordia antarctica</name>
    <dbReference type="NCBI Taxonomy" id="1218801"/>
    <lineage>
        <taxon>Bacteria</taxon>
        <taxon>Pseudomonadati</taxon>
        <taxon>Bacteroidota</taxon>
        <taxon>Flavobacteriia</taxon>
        <taxon>Flavobacteriales</taxon>
        <taxon>Flavobacteriaceae</taxon>
        <taxon>Kordia</taxon>
    </lineage>
</organism>
<evidence type="ECO:0000259" key="2">
    <source>
        <dbReference type="Pfam" id="PF00561"/>
    </source>
</evidence>
<feature type="chain" id="PRO_5029768670" evidence="1">
    <location>
        <begin position="22"/>
        <end position="285"/>
    </location>
</feature>
<dbReference type="GO" id="GO:0016787">
    <property type="term" value="F:hydrolase activity"/>
    <property type="evidence" value="ECO:0007669"/>
    <property type="project" value="UniProtKB-KW"/>
</dbReference>
<evidence type="ECO:0000313" key="3">
    <source>
        <dbReference type="EMBL" id="QHI37420.1"/>
    </source>
</evidence>
<sequence length="285" mass="32402">MKTLKNLVLVVAILFTFTAQSQSQEKSFEVEVIGKGNPILLFPGFSCTGDVWNETVKELSKTYECHVFTFAGFGTVAPIETPWLETIKKDVEAYVQRKKLQKPTIIGHSMGGSLALWLASTNQNTYKNLIIIDGLPSIGALMIPNFSSENVTHDNPFSKQQFAMDDEAFKTMATQMAAGMTFNKEKQSTITSWMIQADRKTYVYGYVDLLKLDLREQIQNIKIPVTILAAVSFYPKKQVEELYTKQYQKLAKKDIIYVDDSAHFIMFDKPDWFLTQMKTILKVKS</sequence>
<dbReference type="InterPro" id="IPR000073">
    <property type="entry name" value="AB_hydrolase_1"/>
</dbReference>
<keyword evidence="3" id="KW-0378">Hydrolase</keyword>
<name>A0A7L4ZLI9_9FLAO</name>
<dbReference type="EC" id="3.5.1.106" evidence="3"/>
<evidence type="ECO:0000256" key="1">
    <source>
        <dbReference type="SAM" id="SignalP"/>
    </source>
</evidence>
<dbReference type="OrthoDB" id="7172093at2"/>
<proteinExistence type="predicted"/>
<dbReference type="Gene3D" id="3.40.50.1820">
    <property type="entry name" value="alpha/beta hydrolase"/>
    <property type="match status" value="1"/>
</dbReference>
<dbReference type="Pfam" id="PF00561">
    <property type="entry name" value="Abhydrolase_1"/>
    <property type="match status" value="1"/>
</dbReference>
<dbReference type="AlphaFoldDB" id="A0A7L4ZLI9"/>
<dbReference type="Proteomes" id="UP000464657">
    <property type="component" value="Chromosome"/>
</dbReference>
<dbReference type="RefSeq" id="WP_160130048.1">
    <property type="nucleotide sequence ID" value="NZ_CP019288.1"/>
</dbReference>
<keyword evidence="1" id="KW-0732">Signal</keyword>
<evidence type="ECO:0000313" key="4">
    <source>
        <dbReference type="Proteomes" id="UP000464657"/>
    </source>
</evidence>
<accession>A0A7L4ZLI9</accession>
<keyword evidence="4" id="KW-1185">Reference proteome</keyword>
<gene>
    <name evidence="3" type="primary">nicD</name>
    <name evidence="3" type="ORF">IMCC3317_27990</name>
</gene>